<accession>A0AAP2GQD4</accession>
<dbReference type="AlphaFoldDB" id="A0AAP2GQD4"/>
<feature type="transmembrane region" description="Helical" evidence="6">
    <location>
        <begin position="783"/>
        <end position="802"/>
    </location>
</feature>
<feature type="domain" description="MacB-like periplasmic core" evidence="8">
    <location>
        <begin position="20"/>
        <end position="236"/>
    </location>
</feature>
<evidence type="ECO:0000256" key="6">
    <source>
        <dbReference type="SAM" id="Phobius"/>
    </source>
</evidence>
<feature type="transmembrane region" description="Helical" evidence="6">
    <location>
        <begin position="347"/>
        <end position="370"/>
    </location>
</feature>
<evidence type="ECO:0000259" key="7">
    <source>
        <dbReference type="Pfam" id="PF02687"/>
    </source>
</evidence>
<dbReference type="GO" id="GO:0005886">
    <property type="term" value="C:plasma membrane"/>
    <property type="evidence" value="ECO:0007669"/>
    <property type="project" value="UniProtKB-SubCell"/>
</dbReference>
<evidence type="ECO:0000313" key="10">
    <source>
        <dbReference type="Proteomes" id="UP001319200"/>
    </source>
</evidence>
<feature type="transmembrane region" description="Helical" evidence="6">
    <location>
        <begin position="751"/>
        <end position="771"/>
    </location>
</feature>
<sequence length="819" mass="91333">MLKNYLTIAMRSLAKHRFYSFVNVAGLATGVAACLVIVLFIQHELSYDRYHEKANRIFRVNGEIKFADNHYKLAVAPAPLADALLQDYPEIETAVRFRQRGTYLVKVSDQAENIRQDGVVWADSTFFKIFSVPVISGNAGKALKEPNSIAISRKVAEKFFPDGNALGQSLILDNRWNQKVTAIFEDMPVTGHFHFEIIISMTGLEEAKNNKFLANNFNTYLLLKKGASAQALEAKLPDFVEKYIGPQAAAAVGGDFTMEKFRAAGNKIEYTLMPLRDIHLRSDLTAELEANSDITYIYLFSAIALFILGIACINFMNLSTARSANRAKEVGVRKVMGSLRSHLVRQFLTESFLLSLFSFALAVVLAWFLLPFFNSLAHKELSIPFSDPVFYGAMLLAAAVVGMLAGLYPSFFLSAFKPVNVLKGQVSLGMKSGLIRSTLVVFQFVISIFLVVGTLTVNRQLNYIQNKKIGFEKDQVLVVNDAYALSDKVEAFKNEVLQNNFIKNGTVSGYIPVNGGWRSNDTYWPADSEPTQENMVGMQGWDVDYDYVKTMGMTIKLGRDFSREFLSDSSAVIMNEAAVKQFRFEKDPIGKKISTFGGDNPDGSPDRNSIKSWTVIGVVKNFHFESLKENITPLSLFIKRSNGYVIFRFNAANTQNVIAAVEKSWKKLAPGQPFQYSFLDEDFGRMYASEQRLGKTFAVFAGLAIIIACLGLFALTSFTAEQRTKEIGIRKVLGASVPSIVMLLSKEFSKLIGISFLLAAPLSWFAVNWWLQHYTYKVEIGVLVYLLAGVFAFLVAWLTMGYQSVRAATANPVNSLRNE</sequence>
<feature type="transmembrane region" description="Helical" evidence="6">
    <location>
        <begin position="296"/>
        <end position="318"/>
    </location>
</feature>
<keyword evidence="3 6" id="KW-0812">Transmembrane</keyword>
<dbReference type="Pfam" id="PF12704">
    <property type="entry name" value="MacB_PCD"/>
    <property type="match status" value="2"/>
</dbReference>
<dbReference type="PANTHER" id="PTHR30572:SF18">
    <property type="entry name" value="ABC-TYPE MACROLIDE FAMILY EXPORT SYSTEM PERMEASE COMPONENT 2"/>
    <property type="match status" value="1"/>
</dbReference>
<dbReference type="Pfam" id="PF02687">
    <property type="entry name" value="FtsX"/>
    <property type="match status" value="2"/>
</dbReference>
<reference evidence="9 10" key="1">
    <citation type="submission" date="2021-05" db="EMBL/GenBank/DDBJ databases">
        <title>A Polyphasic approach of four new species of the genus Ohtaekwangia: Ohtaekwangia histidinii sp. nov., Ohtaekwangia cretensis sp. nov., Ohtaekwangia indiensis sp. nov., Ohtaekwangia reichenbachii sp. nov. from diverse environment.</title>
        <authorList>
            <person name="Octaviana S."/>
        </authorList>
    </citation>
    <scope>NUCLEOTIDE SEQUENCE [LARGE SCALE GENOMIC DNA]</scope>
    <source>
        <strain evidence="9 10">PWU4</strain>
    </source>
</reference>
<gene>
    <name evidence="9" type="ORF">KK083_24285</name>
</gene>
<feature type="transmembrane region" description="Helical" evidence="6">
    <location>
        <begin position="697"/>
        <end position="715"/>
    </location>
</feature>
<evidence type="ECO:0000256" key="5">
    <source>
        <dbReference type="ARBA" id="ARBA00023136"/>
    </source>
</evidence>
<dbReference type="PROSITE" id="PS51257">
    <property type="entry name" value="PROKAR_LIPOPROTEIN"/>
    <property type="match status" value="1"/>
</dbReference>
<keyword evidence="2" id="KW-1003">Cell membrane</keyword>
<dbReference type="InterPro" id="IPR003838">
    <property type="entry name" value="ABC3_permease_C"/>
</dbReference>
<feature type="transmembrane region" description="Helical" evidence="6">
    <location>
        <begin position="21"/>
        <end position="41"/>
    </location>
</feature>
<dbReference type="InterPro" id="IPR025857">
    <property type="entry name" value="MacB_PCD"/>
</dbReference>
<keyword evidence="5 6" id="KW-0472">Membrane</keyword>
<evidence type="ECO:0000256" key="1">
    <source>
        <dbReference type="ARBA" id="ARBA00004651"/>
    </source>
</evidence>
<comment type="caution">
    <text evidence="9">The sequence shown here is derived from an EMBL/GenBank/DDBJ whole genome shotgun (WGS) entry which is preliminary data.</text>
</comment>
<feature type="transmembrane region" description="Helical" evidence="6">
    <location>
        <begin position="390"/>
        <end position="413"/>
    </location>
</feature>
<keyword evidence="4 6" id="KW-1133">Transmembrane helix</keyword>
<dbReference type="GO" id="GO:0022857">
    <property type="term" value="F:transmembrane transporter activity"/>
    <property type="evidence" value="ECO:0007669"/>
    <property type="project" value="TreeGrafter"/>
</dbReference>
<evidence type="ECO:0000256" key="2">
    <source>
        <dbReference type="ARBA" id="ARBA00022475"/>
    </source>
</evidence>
<evidence type="ECO:0000313" key="9">
    <source>
        <dbReference type="EMBL" id="MBT1700028.1"/>
    </source>
</evidence>
<protein>
    <submittedName>
        <fullName evidence="9">ABC transporter permease</fullName>
    </submittedName>
</protein>
<evidence type="ECO:0000259" key="8">
    <source>
        <dbReference type="Pfam" id="PF12704"/>
    </source>
</evidence>
<evidence type="ECO:0000256" key="3">
    <source>
        <dbReference type="ARBA" id="ARBA00022692"/>
    </source>
</evidence>
<feature type="transmembrane region" description="Helical" evidence="6">
    <location>
        <begin position="434"/>
        <end position="457"/>
    </location>
</feature>
<name>A0AAP2GQD4_9BACT</name>
<feature type="domain" description="ABC3 transporter permease C-terminal" evidence="7">
    <location>
        <begin position="302"/>
        <end position="414"/>
    </location>
</feature>
<organism evidence="9 10">
    <name type="scientific">Chryseosolibacter histidini</name>
    <dbReference type="NCBI Taxonomy" id="2782349"/>
    <lineage>
        <taxon>Bacteria</taxon>
        <taxon>Pseudomonadati</taxon>
        <taxon>Bacteroidota</taxon>
        <taxon>Cytophagia</taxon>
        <taxon>Cytophagales</taxon>
        <taxon>Chryseotaleaceae</taxon>
        <taxon>Chryseosolibacter</taxon>
    </lineage>
</organism>
<dbReference type="InterPro" id="IPR050250">
    <property type="entry name" value="Macrolide_Exporter_MacB"/>
</dbReference>
<dbReference type="PANTHER" id="PTHR30572">
    <property type="entry name" value="MEMBRANE COMPONENT OF TRANSPORTER-RELATED"/>
    <property type="match status" value="1"/>
</dbReference>
<feature type="domain" description="ABC3 transporter permease C-terminal" evidence="7">
    <location>
        <begin position="699"/>
        <end position="812"/>
    </location>
</feature>
<proteinExistence type="predicted"/>
<evidence type="ECO:0000256" key="4">
    <source>
        <dbReference type="ARBA" id="ARBA00022989"/>
    </source>
</evidence>
<comment type="subcellular location">
    <subcellularLocation>
        <location evidence="1">Cell membrane</location>
        <topology evidence="1">Multi-pass membrane protein</topology>
    </subcellularLocation>
</comment>
<dbReference type="EMBL" id="JAHESF010000033">
    <property type="protein sequence ID" value="MBT1700028.1"/>
    <property type="molecule type" value="Genomic_DNA"/>
</dbReference>
<feature type="domain" description="MacB-like periplasmic core" evidence="8">
    <location>
        <begin position="444"/>
        <end position="650"/>
    </location>
</feature>
<dbReference type="Proteomes" id="UP001319200">
    <property type="component" value="Unassembled WGS sequence"/>
</dbReference>
<keyword evidence="10" id="KW-1185">Reference proteome</keyword>